<dbReference type="InterPro" id="IPR006035">
    <property type="entry name" value="Ureohydrolase"/>
</dbReference>
<dbReference type="PROSITE" id="PS51409">
    <property type="entry name" value="ARGINASE_2"/>
    <property type="match status" value="1"/>
</dbReference>
<evidence type="ECO:0000256" key="2">
    <source>
        <dbReference type="ARBA" id="ARBA00012168"/>
    </source>
</evidence>
<dbReference type="InterPro" id="IPR014033">
    <property type="entry name" value="Arginase"/>
</dbReference>
<proteinExistence type="inferred from homology"/>
<dbReference type="Gene3D" id="3.40.800.10">
    <property type="entry name" value="Ureohydrolase domain"/>
    <property type="match status" value="1"/>
</dbReference>
<dbReference type="EMBL" id="JBHGPK010000006">
    <property type="protein sequence ID" value="MFC2251229.1"/>
    <property type="molecule type" value="Genomic_DNA"/>
</dbReference>
<evidence type="ECO:0000256" key="8">
    <source>
        <dbReference type="ARBA" id="ARBA00047391"/>
    </source>
</evidence>
<dbReference type="PRINTS" id="PR00116">
    <property type="entry name" value="ARGINASE"/>
</dbReference>
<dbReference type="GO" id="GO:0004053">
    <property type="term" value="F:arginase activity"/>
    <property type="evidence" value="ECO:0007669"/>
    <property type="project" value="UniProtKB-EC"/>
</dbReference>
<keyword evidence="6 11" id="KW-0378">Hydrolase</keyword>
<gene>
    <name evidence="13" type="primary">rocF</name>
    <name evidence="13" type="ORF">ACETRX_16490</name>
</gene>
<evidence type="ECO:0000256" key="11">
    <source>
        <dbReference type="RuleBase" id="RU003684"/>
    </source>
</evidence>
<evidence type="ECO:0000256" key="10">
    <source>
        <dbReference type="PROSITE-ProRule" id="PRU00742"/>
    </source>
</evidence>
<comment type="caution">
    <text evidence="13">The sequence shown here is derived from an EMBL/GenBank/DDBJ whole genome shotgun (WGS) entry which is preliminary data.</text>
</comment>
<comment type="catalytic activity">
    <reaction evidence="8 12">
        <text>L-arginine + H2O = urea + L-ornithine</text>
        <dbReference type="Rhea" id="RHEA:20569"/>
        <dbReference type="ChEBI" id="CHEBI:15377"/>
        <dbReference type="ChEBI" id="CHEBI:16199"/>
        <dbReference type="ChEBI" id="CHEBI:32682"/>
        <dbReference type="ChEBI" id="CHEBI:46911"/>
        <dbReference type="EC" id="3.5.3.1"/>
    </reaction>
</comment>
<evidence type="ECO:0000313" key="14">
    <source>
        <dbReference type="Proteomes" id="UP001595190"/>
    </source>
</evidence>
<keyword evidence="7 12" id="KW-0464">Manganese</keyword>
<dbReference type="PANTHER" id="PTHR43782:SF3">
    <property type="entry name" value="ARGINASE"/>
    <property type="match status" value="1"/>
</dbReference>
<evidence type="ECO:0000256" key="12">
    <source>
        <dbReference type="RuleBase" id="RU361159"/>
    </source>
</evidence>
<evidence type="ECO:0000256" key="3">
    <source>
        <dbReference type="ARBA" id="ARBA00018123"/>
    </source>
</evidence>
<evidence type="ECO:0000256" key="1">
    <source>
        <dbReference type="ARBA" id="ARBA00005098"/>
    </source>
</evidence>
<organism evidence="13 14">
    <name type="scientific">Labrys neptuniae</name>
    <dbReference type="NCBI Taxonomy" id="376174"/>
    <lineage>
        <taxon>Bacteria</taxon>
        <taxon>Pseudomonadati</taxon>
        <taxon>Pseudomonadota</taxon>
        <taxon>Alphaproteobacteria</taxon>
        <taxon>Hyphomicrobiales</taxon>
        <taxon>Xanthobacteraceae</taxon>
        <taxon>Labrys</taxon>
    </lineage>
</organism>
<dbReference type="RefSeq" id="WP_394311686.1">
    <property type="nucleotide sequence ID" value="NZ_JBHGPK010000006.1"/>
</dbReference>
<evidence type="ECO:0000256" key="5">
    <source>
        <dbReference type="ARBA" id="ARBA00022723"/>
    </source>
</evidence>
<name>A0ABV6ZG97_9HYPH</name>
<dbReference type="EC" id="3.5.3.1" evidence="2 9"/>
<keyword evidence="4 12" id="KW-0056">Arginine metabolism</keyword>
<dbReference type="PANTHER" id="PTHR43782">
    <property type="entry name" value="ARGINASE"/>
    <property type="match status" value="1"/>
</dbReference>
<dbReference type="SUPFAM" id="SSF52768">
    <property type="entry name" value="Arginase/deacetylase"/>
    <property type="match status" value="1"/>
</dbReference>
<comment type="pathway">
    <text evidence="1">Nitrogen metabolism; urea cycle; L-ornithine and urea from L-arginine: step 1/1.</text>
</comment>
<protein>
    <recommendedName>
        <fullName evidence="3 9">Arginase</fullName>
        <ecNumber evidence="2 9">3.5.3.1</ecNumber>
    </recommendedName>
</protein>
<comment type="cofactor">
    <cofactor evidence="12">
        <name>Mn(2+)</name>
        <dbReference type="ChEBI" id="CHEBI:29035"/>
    </cofactor>
    <text evidence="12">Binds 2 manganese ions per subunit.</text>
</comment>
<evidence type="ECO:0000256" key="9">
    <source>
        <dbReference type="NCBIfam" id="TIGR01229"/>
    </source>
</evidence>
<dbReference type="Proteomes" id="UP001595190">
    <property type="component" value="Unassembled WGS sequence"/>
</dbReference>
<evidence type="ECO:0000256" key="4">
    <source>
        <dbReference type="ARBA" id="ARBA00022503"/>
    </source>
</evidence>
<evidence type="ECO:0000256" key="6">
    <source>
        <dbReference type="ARBA" id="ARBA00022801"/>
    </source>
</evidence>
<dbReference type="Pfam" id="PF00491">
    <property type="entry name" value="Arginase"/>
    <property type="match status" value="1"/>
</dbReference>
<dbReference type="NCBIfam" id="TIGR01229">
    <property type="entry name" value="rocF_arginase"/>
    <property type="match status" value="1"/>
</dbReference>
<dbReference type="PROSITE" id="PS01053">
    <property type="entry name" value="ARGINASE_1"/>
    <property type="match status" value="1"/>
</dbReference>
<comment type="similarity">
    <text evidence="10 11">Belongs to the arginase family.</text>
</comment>
<dbReference type="CDD" id="cd09989">
    <property type="entry name" value="Arginase"/>
    <property type="match status" value="1"/>
</dbReference>
<dbReference type="PIRSF" id="PIRSF036979">
    <property type="entry name" value="Arginase"/>
    <property type="match status" value="1"/>
</dbReference>
<accession>A0ABV6ZG97</accession>
<dbReference type="InterPro" id="IPR020855">
    <property type="entry name" value="Ureohydrolase_Mn_BS"/>
</dbReference>
<dbReference type="InterPro" id="IPR023696">
    <property type="entry name" value="Ureohydrolase_dom_sf"/>
</dbReference>
<evidence type="ECO:0000256" key="7">
    <source>
        <dbReference type="ARBA" id="ARBA00023211"/>
    </source>
</evidence>
<sequence>MTSKHCILLGVPLQEGTGRLGCDMGPGGFRAAGLAGALQELGHSVEDRGNLAPAPQRPLSHPNQAIKHLPEVVAWTEALAEASYRLGAEGMPIILGGDHGLAAGTLSGFSRRAAETGRPFFVLWLDAHPDFHTLNSTVSGNLHGCPVAYATGRPGFEGYFPPLVAPVNPENICMIGIRSVDPAERTALTAAGVTVHDMRAIDEHGVGPLLQAFLKRVAEANGVLHVSLDVDFLDPGIAPGVGTTVPGGATFREAHLIMEMLHDSGLATSLDLVELNPFLDERGRTALLMVDLVASLMGRRVMDRPTRAGTA</sequence>
<evidence type="ECO:0000313" key="13">
    <source>
        <dbReference type="EMBL" id="MFC2251229.1"/>
    </source>
</evidence>
<reference evidence="13 14" key="1">
    <citation type="submission" date="2024-09" db="EMBL/GenBank/DDBJ databases">
        <title>Description of Labrys sedimenti sp. nov., isolated from a diclofenac-degrading enrichment culture, and genome-based reclassification of Labrys portucalensis as a later heterotypic synonym of Labrys neptuniae.</title>
        <authorList>
            <person name="Tancsics A."/>
            <person name="Csepanyi A."/>
        </authorList>
    </citation>
    <scope>NUCLEOTIDE SEQUENCE [LARGE SCALE GENOMIC DNA]</scope>
    <source>
        <strain evidence="13 14">LMG 23412</strain>
    </source>
</reference>
<keyword evidence="5 12" id="KW-0479">Metal-binding</keyword>